<dbReference type="InterPro" id="IPR051053">
    <property type="entry name" value="ECH/Chromodomain_protein"/>
</dbReference>
<evidence type="ECO:0000256" key="2">
    <source>
        <dbReference type="ARBA" id="ARBA00023140"/>
    </source>
</evidence>
<keyword evidence="5" id="KW-1185">Reference proteome</keyword>
<evidence type="ECO:0000313" key="5">
    <source>
        <dbReference type="Proteomes" id="UP001364224"/>
    </source>
</evidence>
<dbReference type="SUPFAM" id="SSF52096">
    <property type="entry name" value="ClpP/crotonase"/>
    <property type="match status" value="1"/>
</dbReference>
<gene>
    <name evidence="4" type="ORF">V1286_005131</name>
</gene>
<dbReference type="InterPro" id="IPR001753">
    <property type="entry name" value="Enoyl-CoA_hydra/iso"/>
</dbReference>
<dbReference type="Gene3D" id="3.90.226.10">
    <property type="entry name" value="2-enoyl-CoA Hydratase, Chain A, domain 1"/>
    <property type="match status" value="1"/>
</dbReference>
<evidence type="ECO:0000313" key="4">
    <source>
        <dbReference type="EMBL" id="MEH2557602.1"/>
    </source>
</evidence>
<dbReference type="PANTHER" id="PTHR43684">
    <property type="match status" value="1"/>
</dbReference>
<dbReference type="Pfam" id="PF00378">
    <property type="entry name" value="ECH_1"/>
    <property type="match status" value="1"/>
</dbReference>
<dbReference type="Proteomes" id="UP001364224">
    <property type="component" value="Unassembled WGS sequence"/>
</dbReference>
<keyword evidence="2" id="KW-0576">Peroxisome</keyword>
<reference evidence="4 5" key="1">
    <citation type="submission" date="2024-02" db="EMBL/GenBank/DDBJ databases">
        <title>Adaptive strategies in a cosmopolitan and abundant soil bacterium.</title>
        <authorList>
            <person name="Carini P."/>
        </authorList>
    </citation>
    <scope>NUCLEOTIDE SEQUENCE [LARGE SCALE GENOMIC DNA]</scope>
    <source>
        <strain evidence="4 5">AZCC 1608</strain>
    </source>
</reference>
<organism evidence="4 5">
    <name type="scientific">Bradyrhizobium algeriense</name>
    <dbReference type="NCBI Taxonomy" id="634784"/>
    <lineage>
        <taxon>Bacteria</taxon>
        <taxon>Pseudomonadati</taxon>
        <taxon>Pseudomonadota</taxon>
        <taxon>Alphaproteobacteria</taxon>
        <taxon>Hyphomicrobiales</taxon>
        <taxon>Nitrobacteraceae</taxon>
        <taxon>Bradyrhizobium</taxon>
    </lineage>
</organism>
<evidence type="ECO:0000256" key="3">
    <source>
        <dbReference type="ARBA" id="ARBA00023235"/>
    </source>
</evidence>
<dbReference type="PANTHER" id="PTHR43684:SF1">
    <property type="entry name" value="ENOYL-COA DELTA ISOMERASE 2"/>
    <property type="match status" value="1"/>
</dbReference>
<evidence type="ECO:0000256" key="1">
    <source>
        <dbReference type="ARBA" id="ARBA00004275"/>
    </source>
</evidence>
<proteinExistence type="predicted"/>
<accession>A0ABU8BHL4</accession>
<dbReference type="InterPro" id="IPR029045">
    <property type="entry name" value="ClpP/crotonase-like_dom_sf"/>
</dbReference>
<dbReference type="EMBL" id="JAZHRV010000001">
    <property type="protein sequence ID" value="MEH2557602.1"/>
    <property type="molecule type" value="Genomic_DNA"/>
</dbReference>
<dbReference type="RefSeq" id="WP_334483965.1">
    <property type="nucleotide sequence ID" value="NZ_JAZHRV010000001.1"/>
</dbReference>
<keyword evidence="3" id="KW-0413">Isomerase</keyword>
<dbReference type="CDD" id="cd06558">
    <property type="entry name" value="crotonase-like"/>
    <property type="match status" value="1"/>
</dbReference>
<comment type="subcellular location">
    <subcellularLocation>
        <location evidence="1">Peroxisome</location>
    </subcellularLocation>
</comment>
<comment type="caution">
    <text evidence="4">The sequence shown here is derived from an EMBL/GenBank/DDBJ whole genome shotgun (WGS) entry which is preliminary data.</text>
</comment>
<sequence length="253" mass="27430">MMDNVLTEIGDRTLTIRLNRPEKRNALTRTMYSCLADALERAEADASIRVVVLTGNADCFTAGNNLSDGIIEGLDGPHGRFMSALAECSKPIIAVPCGIAVGIGVTMLLHCDLVYCGSHTNFRIPFVPLAVCPECASSYLLPRLVGHHRASEILLTGESFDATTALELGIVNGVFPNDQVEKVAKAKAALIATQPPASVRTTKMLMKRSIAEGVRETIKVEIEHLVRLQHGAEAIEAVNAFKEKRRADFSRFT</sequence>
<protein>
    <submittedName>
        <fullName evidence="4">Enoyl-CoA hydratase/carnithine racemase</fullName>
    </submittedName>
</protein>
<name>A0ABU8BHL4_9BRAD</name>